<name>A0A1G7PW77_9SPHN</name>
<dbReference type="AlphaFoldDB" id="A0A1G7PW77"/>
<reference evidence="3 4" key="1">
    <citation type="submission" date="2016-10" db="EMBL/GenBank/DDBJ databases">
        <authorList>
            <person name="Varghese N."/>
            <person name="Submissions S."/>
        </authorList>
    </citation>
    <scope>NUCLEOTIDE SEQUENCE [LARGE SCALE GENOMIC DNA]</scope>
    <source>
        <strain evidence="3 4">S7-754</strain>
    </source>
</reference>
<proteinExistence type="predicted"/>
<keyword evidence="1" id="KW-0812">Transmembrane</keyword>
<feature type="transmembrane region" description="Helical" evidence="1">
    <location>
        <begin position="335"/>
        <end position="353"/>
    </location>
</feature>
<feature type="transmembrane region" description="Helical" evidence="1">
    <location>
        <begin position="271"/>
        <end position="288"/>
    </location>
</feature>
<evidence type="ECO:0000313" key="3">
    <source>
        <dbReference type="EMBL" id="SDF90514.1"/>
    </source>
</evidence>
<gene>
    <name evidence="3" type="ORF">SAMN05216557_107110</name>
</gene>
<feature type="transmembrane region" description="Helical" evidence="1">
    <location>
        <begin position="360"/>
        <end position="377"/>
    </location>
</feature>
<keyword evidence="1" id="KW-1133">Transmembrane helix</keyword>
<keyword evidence="1" id="KW-0472">Membrane</keyword>
<evidence type="ECO:0000256" key="2">
    <source>
        <dbReference type="SAM" id="SignalP"/>
    </source>
</evidence>
<evidence type="ECO:0000256" key="1">
    <source>
        <dbReference type="SAM" id="Phobius"/>
    </source>
</evidence>
<feature type="transmembrane region" description="Helical" evidence="1">
    <location>
        <begin position="202"/>
        <end position="219"/>
    </location>
</feature>
<accession>A0A1G7PW77</accession>
<dbReference type="EMBL" id="FNBI01000007">
    <property type="protein sequence ID" value="SDF90514.1"/>
    <property type="molecule type" value="Genomic_DNA"/>
</dbReference>
<feature type="transmembrane region" description="Helical" evidence="1">
    <location>
        <begin position="397"/>
        <end position="414"/>
    </location>
</feature>
<organism evidence="3 4">
    <name type="scientific">Sphingomonas carotinifaciens</name>
    <dbReference type="NCBI Taxonomy" id="1166323"/>
    <lineage>
        <taxon>Bacteria</taxon>
        <taxon>Pseudomonadati</taxon>
        <taxon>Pseudomonadota</taxon>
        <taxon>Alphaproteobacteria</taxon>
        <taxon>Sphingomonadales</taxon>
        <taxon>Sphingomonadaceae</taxon>
        <taxon>Sphingomonas</taxon>
    </lineage>
</organism>
<feature type="chain" id="PRO_5009242309" evidence="2">
    <location>
        <begin position="26"/>
        <end position="426"/>
    </location>
</feature>
<protein>
    <submittedName>
        <fullName evidence="3">HupE / UreJ protein</fullName>
    </submittedName>
</protein>
<dbReference type="InterPro" id="IPR032809">
    <property type="entry name" value="Put_HupE_UreJ"/>
</dbReference>
<sequence length="426" mass="46141">MISRHVRWLAALMLLISGAAALAHALPGTAALLDFRRDDVGLELDMPLDQFELGFKRPIMDKPNETVERYRRELPAYLLEHVKPVAPDGRPWQVRVDTLKIDQSLDQGHADLIAHLTLTPPPGAPVRRFRFNYSVINHEVMTHTVLVFARSDWANGVFGGEPQLLGTIRFITTGIDVDRKQGSFWTGFVAVLRLGMAHIADGTDHLLFLLALLLPAPLIREGGRRWGSYIGTRRTLIRLAKLVTAFTLGHSLTLIVGAFGNVRIPTTPVEVAIALSIFVSALHAWRPLLHGREAWVAAGFGLVHGLAFSQVIAGGGLDGWNKAAAVLGFNLGIEVVQLLVVAAVVPWLMLLAWSGRYTPFRIAGAIFAATASLGWAIERLTGSPNPVSAALEGLSGVAPWLVVALALAAILIFARARAERSGEPSA</sequence>
<keyword evidence="2" id="KW-0732">Signal</keyword>
<feature type="signal peptide" evidence="2">
    <location>
        <begin position="1"/>
        <end position="25"/>
    </location>
</feature>
<dbReference type="Pfam" id="PF13795">
    <property type="entry name" value="HupE_UreJ_2"/>
    <property type="match status" value="1"/>
</dbReference>
<keyword evidence="4" id="KW-1185">Reference proteome</keyword>
<feature type="transmembrane region" description="Helical" evidence="1">
    <location>
        <begin position="295"/>
        <end position="315"/>
    </location>
</feature>
<dbReference type="Proteomes" id="UP000323502">
    <property type="component" value="Unassembled WGS sequence"/>
</dbReference>
<evidence type="ECO:0000313" key="4">
    <source>
        <dbReference type="Proteomes" id="UP000323502"/>
    </source>
</evidence>
<feature type="transmembrane region" description="Helical" evidence="1">
    <location>
        <begin position="239"/>
        <end position="259"/>
    </location>
</feature>